<organism evidence="2 3">
    <name type="scientific">Pleurodeles waltl</name>
    <name type="common">Iberian ribbed newt</name>
    <dbReference type="NCBI Taxonomy" id="8319"/>
    <lineage>
        <taxon>Eukaryota</taxon>
        <taxon>Metazoa</taxon>
        <taxon>Chordata</taxon>
        <taxon>Craniata</taxon>
        <taxon>Vertebrata</taxon>
        <taxon>Euteleostomi</taxon>
        <taxon>Amphibia</taxon>
        <taxon>Batrachia</taxon>
        <taxon>Caudata</taxon>
        <taxon>Salamandroidea</taxon>
        <taxon>Salamandridae</taxon>
        <taxon>Pleurodelinae</taxon>
        <taxon>Pleurodeles</taxon>
    </lineage>
</organism>
<dbReference type="EMBL" id="JANPWB010000013">
    <property type="protein sequence ID" value="KAJ1106355.1"/>
    <property type="molecule type" value="Genomic_DNA"/>
</dbReference>
<proteinExistence type="predicted"/>
<reference evidence="2" key="1">
    <citation type="journal article" date="2022" name="bioRxiv">
        <title>Sequencing and chromosome-scale assembly of the giantPleurodeles waltlgenome.</title>
        <authorList>
            <person name="Brown T."/>
            <person name="Elewa A."/>
            <person name="Iarovenko S."/>
            <person name="Subramanian E."/>
            <person name="Araus A.J."/>
            <person name="Petzold A."/>
            <person name="Susuki M."/>
            <person name="Suzuki K.-i.T."/>
            <person name="Hayashi T."/>
            <person name="Toyoda A."/>
            <person name="Oliveira C."/>
            <person name="Osipova E."/>
            <person name="Leigh N.D."/>
            <person name="Simon A."/>
            <person name="Yun M.H."/>
        </authorList>
    </citation>
    <scope>NUCLEOTIDE SEQUENCE</scope>
    <source>
        <strain evidence="2">20211129_DDA</strain>
        <tissue evidence="2">Liver</tissue>
    </source>
</reference>
<sequence>MARCYPCISRWSCWNLKKNVIVSLMCHVFPFPFVYHLVSVRVAYAVRSLWNAGGKESTRDGYDYSVEKADKKADISSSSGSSSLHSRNWLRGWDHIDNPVEEEQGCVHSSGLAYLSAFFERRRCEEVGGVSAQFRDLQLRIHSGI</sequence>
<dbReference type="AlphaFoldDB" id="A0AAV7N113"/>
<keyword evidence="1" id="KW-1133">Transmembrane helix</keyword>
<name>A0AAV7N113_PLEWA</name>
<gene>
    <name evidence="2" type="ORF">NDU88_003756</name>
</gene>
<evidence type="ECO:0000313" key="3">
    <source>
        <dbReference type="Proteomes" id="UP001066276"/>
    </source>
</evidence>
<accession>A0AAV7N113</accession>
<keyword evidence="1" id="KW-0472">Membrane</keyword>
<protein>
    <submittedName>
        <fullName evidence="2">Uncharacterized protein</fullName>
    </submittedName>
</protein>
<evidence type="ECO:0000313" key="2">
    <source>
        <dbReference type="EMBL" id="KAJ1106355.1"/>
    </source>
</evidence>
<dbReference type="Proteomes" id="UP001066276">
    <property type="component" value="Chromosome 9"/>
</dbReference>
<feature type="transmembrane region" description="Helical" evidence="1">
    <location>
        <begin position="20"/>
        <end position="38"/>
    </location>
</feature>
<evidence type="ECO:0000256" key="1">
    <source>
        <dbReference type="SAM" id="Phobius"/>
    </source>
</evidence>
<comment type="caution">
    <text evidence="2">The sequence shown here is derived from an EMBL/GenBank/DDBJ whole genome shotgun (WGS) entry which is preliminary data.</text>
</comment>
<keyword evidence="1" id="KW-0812">Transmembrane</keyword>
<keyword evidence="3" id="KW-1185">Reference proteome</keyword>